<accession>A0A2C6DNI1</accession>
<reference evidence="3" key="1">
    <citation type="submission" date="2017-09" db="EMBL/GenBank/DDBJ databases">
        <title>FDA dAtabase for Regulatory Grade micrObial Sequences (FDA-ARGOS): Supporting development and validation of Infectious Disease Dx tests.</title>
        <authorList>
            <person name="Minogue T."/>
            <person name="Wolcott M."/>
            <person name="Wasieloski L."/>
            <person name="Aguilar W."/>
            <person name="Moore D."/>
            <person name="Tallon L."/>
            <person name="Sadzewicz L."/>
            <person name="Ott S."/>
            <person name="Zhao X."/>
            <person name="Nagaraj S."/>
            <person name="Vavikolanu K."/>
            <person name="Aluvathingal J."/>
            <person name="Nadendla S."/>
            <person name="Sichtig H."/>
        </authorList>
    </citation>
    <scope>NUCLEOTIDE SEQUENCE [LARGE SCALE GENOMIC DNA]</scope>
    <source>
        <strain evidence="3">FDAARGOS_387</strain>
    </source>
</reference>
<evidence type="ECO:0000313" key="3">
    <source>
        <dbReference type="Proteomes" id="UP000224974"/>
    </source>
</evidence>
<protein>
    <submittedName>
        <fullName evidence="1">Uncharacterized protein</fullName>
    </submittedName>
</protein>
<proteinExistence type="predicted"/>
<dbReference type="AlphaFoldDB" id="A0A2C6DNI1"/>
<dbReference type="RefSeq" id="WP_051323531.1">
    <property type="nucleotide sequence ID" value="NZ_CAADJA010000002.1"/>
</dbReference>
<organism evidence="1 3">
    <name type="scientific">Budvicia aquatica</name>
    <dbReference type="NCBI Taxonomy" id="82979"/>
    <lineage>
        <taxon>Bacteria</taxon>
        <taxon>Pseudomonadati</taxon>
        <taxon>Pseudomonadota</taxon>
        <taxon>Gammaproteobacteria</taxon>
        <taxon>Enterobacterales</taxon>
        <taxon>Budviciaceae</taxon>
        <taxon>Budvicia</taxon>
    </lineage>
</organism>
<dbReference type="Proteomes" id="UP000373449">
    <property type="component" value="Unassembled WGS sequence"/>
</dbReference>
<sequence length="128" mass="14635">MILHIEFPNNLVTGSLTKQKNIPCTIQISDKFEIIFSVVFPQTIGNVLLWDRKILEERAIARASGAYTHNEPALITLSENSENCYEITNLSVFYNDFGWCPIIDNSEYAMPTQFWDSNDDDPGYLPLK</sequence>
<reference evidence="2 4" key="3">
    <citation type="submission" date="2019-03" db="EMBL/GenBank/DDBJ databases">
        <authorList>
            <consortium name="Pathogen Informatics"/>
        </authorList>
    </citation>
    <scope>NUCLEOTIDE SEQUENCE [LARGE SCALE GENOMIC DNA]</scope>
    <source>
        <strain evidence="2 4">NCTC12282</strain>
    </source>
</reference>
<dbReference type="EMBL" id="CAADJA010000002">
    <property type="protein sequence ID" value="VFS48568.1"/>
    <property type="molecule type" value="Genomic_DNA"/>
</dbReference>
<gene>
    <name evidence="1" type="ORF">CRN84_11305</name>
    <name evidence="2" type="ORF">NCTC12282_03266</name>
</gene>
<reference evidence="1" key="2">
    <citation type="submission" date="2017-09" db="EMBL/GenBank/DDBJ databases">
        <title>FDA dAtabase for Regulatory Grade micrObial Sequences (FDA-ARGOS): Supporting development and validation of Infectious Disease Dx tests.</title>
        <authorList>
            <person name="Minogue T."/>
            <person name="Wolcott M."/>
            <person name="Wasieloski L."/>
            <person name="Aguilar W."/>
            <person name="Moore D."/>
            <person name="Tallon L.J."/>
            <person name="Sadzewicz L."/>
            <person name="Ott S."/>
            <person name="Zhao X."/>
            <person name="Nagaraj S."/>
            <person name="Vavikolanu K."/>
            <person name="Aluvathingal J."/>
            <person name="Nadendla S."/>
            <person name="Sichtig H."/>
        </authorList>
    </citation>
    <scope>NUCLEOTIDE SEQUENCE</scope>
    <source>
        <strain evidence="1">FDAARGOS_387</strain>
    </source>
</reference>
<evidence type="ECO:0000313" key="1">
    <source>
        <dbReference type="EMBL" id="PHI29882.1"/>
    </source>
</evidence>
<dbReference type="Proteomes" id="UP000224974">
    <property type="component" value="Unassembled WGS sequence"/>
</dbReference>
<dbReference type="EMBL" id="PDDX01000001">
    <property type="protein sequence ID" value="PHI29882.1"/>
    <property type="molecule type" value="Genomic_DNA"/>
</dbReference>
<dbReference type="OrthoDB" id="6636557at2"/>
<name>A0A2C6DNI1_9GAMM</name>
<keyword evidence="3" id="KW-1185">Reference proteome</keyword>
<evidence type="ECO:0000313" key="4">
    <source>
        <dbReference type="Proteomes" id="UP000373449"/>
    </source>
</evidence>
<evidence type="ECO:0000313" key="2">
    <source>
        <dbReference type="EMBL" id="VFS48568.1"/>
    </source>
</evidence>